<dbReference type="InterPro" id="IPR001608">
    <property type="entry name" value="Ala_racemase_N"/>
</dbReference>
<evidence type="ECO:0000256" key="4">
    <source>
        <dbReference type="RuleBase" id="RU004514"/>
    </source>
</evidence>
<dbReference type="PIRSF" id="PIRSF004848">
    <property type="entry name" value="YBL036c_PLPDEIII"/>
    <property type="match status" value="1"/>
</dbReference>
<comment type="cofactor">
    <cofactor evidence="3">
        <name>pyridoxal 5'-phosphate</name>
        <dbReference type="ChEBI" id="CHEBI:597326"/>
    </cofactor>
</comment>
<dbReference type="CDD" id="cd00635">
    <property type="entry name" value="PLPDE_III_YBL036c_like"/>
    <property type="match status" value="1"/>
</dbReference>
<dbReference type="GO" id="GO:0030170">
    <property type="term" value="F:pyridoxal phosphate binding"/>
    <property type="evidence" value="ECO:0007669"/>
    <property type="project" value="UniProtKB-UniRule"/>
</dbReference>
<dbReference type="InterPro" id="IPR029066">
    <property type="entry name" value="PLP-binding_barrel"/>
</dbReference>
<proteinExistence type="inferred from homology"/>
<protein>
    <recommendedName>
        <fullName evidence="2">Pyridoxal phosphate homeostasis protein</fullName>
        <shortName evidence="2">PLP homeostasis protein</shortName>
    </recommendedName>
</protein>
<gene>
    <name evidence="6" type="ORF">CRM92_00310</name>
</gene>
<evidence type="ECO:0000259" key="5">
    <source>
        <dbReference type="Pfam" id="PF01168"/>
    </source>
</evidence>
<organism evidence="6 7">
    <name type="scientific">Rothia dentocariosa</name>
    <dbReference type="NCBI Taxonomy" id="2047"/>
    <lineage>
        <taxon>Bacteria</taxon>
        <taxon>Bacillati</taxon>
        <taxon>Actinomycetota</taxon>
        <taxon>Actinomycetes</taxon>
        <taxon>Micrococcales</taxon>
        <taxon>Micrococcaceae</taxon>
        <taxon>Rothia</taxon>
    </lineage>
</organism>
<dbReference type="RefSeq" id="WP_098042151.1">
    <property type="nucleotide sequence ID" value="NZ_CAJPNU010000004.1"/>
</dbReference>
<sequence length="273" mass="29774">MMSEEQTLKYTSERAQQLADNYARVMTRVRDAEADTSGVRTEHSPTVRLVTVTKFFPASDVAALYTQGVRIFGENRDQEAAPKARALRAIEKPADPAYWAFIGQLQTNKAKSVVKYAHQVQSVDRASLIDSLAKAYRNQVARYEAGEQDAPVALSQGALECLIQVSLEAQATAGHASEGARGGTDQDEILELAERIEAQEELRCGGIMAVAPLGANPDESFEKLWELAQGLRAEFPHADQISAGMSADLEAAIRWGSTCVRVGSDIMGKRDYP</sequence>
<dbReference type="Gene3D" id="3.20.20.10">
    <property type="entry name" value="Alanine racemase"/>
    <property type="match status" value="1"/>
</dbReference>
<keyword evidence="7" id="KW-1185">Reference proteome</keyword>
<dbReference type="PANTHER" id="PTHR10146">
    <property type="entry name" value="PROLINE SYNTHETASE CO-TRANSCRIBED BACTERIAL HOMOLOG PROTEIN"/>
    <property type="match status" value="1"/>
</dbReference>
<feature type="domain" description="Alanine racemase N-terminal" evidence="5">
    <location>
        <begin position="42"/>
        <end position="269"/>
    </location>
</feature>
<evidence type="ECO:0000256" key="3">
    <source>
        <dbReference type="PIRSR" id="PIRSR004848-1"/>
    </source>
</evidence>
<evidence type="ECO:0000313" key="7">
    <source>
        <dbReference type="Proteomes" id="UP000219947"/>
    </source>
</evidence>
<evidence type="ECO:0000313" key="6">
    <source>
        <dbReference type="EMBL" id="PEN16525.1"/>
    </source>
</evidence>
<dbReference type="SUPFAM" id="SSF51419">
    <property type="entry name" value="PLP-binding barrel"/>
    <property type="match status" value="1"/>
</dbReference>
<dbReference type="AlphaFoldDB" id="A0A2A8D6C2"/>
<dbReference type="InterPro" id="IPR011078">
    <property type="entry name" value="PyrdxlP_homeostasis"/>
</dbReference>
<dbReference type="Proteomes" id="UP000219947">
    <property type="component" value="Unassembled WGS sequence"/>
</dbReference>
<evidence type="ECO:0000256" key="2">
    <source>
        <dbReference type="HAMAP-Rule" id="MF_02087"/>
    </source>
</evidence>
<comment type="similarity">
    <text evidence="2 4">Belongs to the pyridoxal phosphate-binding protein YggS/PROSC family.</text>
</comment>
<dbReference type="HAMAP" id="MF_02087">
    <property type="entry name" value="PLP_homeostasis"/>
    <property type="match status" value="1"/>
</dbReference>
<keyword evidence="1 2" id="KW-0663">Pyridoxal phosphate</keyword>
<evidence type="ECO:0000256" key="1">
    <source>
        <dbReference type="ARBA" id="ARBA00022898"/>
    </source>
</evidence>
<reference evidence="6" key="1">
    <citation type="submission" date="2017-10" db="EMBL/GenBank/DDBJ databases">
        <title>Kefir isolates.</title>
        <authorList>
            <person name="Kim Y."/>
            <person name="Blasche S."/>
        </authorList>
    </citation>
    <scope>NUCLEOTIDE SEQUENCE [LARGE SCALE GENOMIC DNA]</scope>
    <source>
        <strain evidence="6">OG2-2</strain>
    </source>
</reference>
<name>A0A2A8D6C2_9MICC</name>
<dbReference type="PANTHER" id="PTHR10146:SF14">
    <property type="entry name" value="PYRIDOXAL PHOSPHATE HOMEOSTASIS PROTEIN"/>
    <property type="match status" value="1"/>
</dbReference>
<comment type="caution">
    <text evidence="6">The sequence shown here is derived from an EMBL/GenBank/DDBJ whole genome shotgun (WGS) entry which is preliminary data.</text>
</comment>
<dbReference type="Pfam" id="PF01168">
    <property type="entry name" value="Ala_racemase_N"/>
    <property type="match status" value="1"/>
</dbReference>
<comment type="function">
    <text evidence="2">Pyridoxal 5'-phosphate (PLP)-binding protein, which is involved in PLP homeostasis.</text>
</comment>
<dbReference type="NCBIfam" id="TIGR00044">
    <property type="entry name" value="YggS family pyridoxal phosphate-dependent enzyme"/>
    <property type="match status" value="1"/>
</dbReference>
<dbReference type="EMBL" id="PDEV01000001">
    <property type="protein sequence ID" value="PEN16525.1"/>
    <property type="molecule type" value="Genomic_DNA"/>
</dbReference>
<accession>A0A2A8D6C2</accession>
<feature type="modified residue" description="N6-(pyridoxal phosphate)lysine" evidence="2 3">
    <location>
        <position position="54"/>
    </location>
</feature>